<dbReference type="AlphaFoldDB" id="A0A3M7SP09"/>
<dbReference type="Proteomes" id="UP000276133">
    <property type="component" value="Unassembled WGS sequence"/>
</dbReference>
<dbReference type="EMBL" id="REGN01001056">
    <property type="protein sequence ID" value="RNA37350.1"/>
    <property type="molecule type" value="Genomic_DNA"/>
</dbReference>
<evidence type="ECO:0000313" key="2">
    <source>
        <dbReference type="Proteomes" id="UP000276133"/>
    </source>
</evidence>
<comment type="caution">
    <text evidence="1">The sequence shown here is derived from an EMBL/GenBank/DDBJ whole genome shotgun (WGS) entry which is preliminary data.</text>
</comment>
<reference evidence="1 2" key="1">
    <citation type="journal article" date="2018" name="Sci. Rep.">
        <title>Genomic signatures of local adaptation to the degree of environmental predictability in rotifers.</title>
        <authorList>
            <person name="Franch-Gras L."/>
            <person name="Hahn C."/>
            <person name="Garcia-Roger E.M."/>
            <person name="Carmona M.J."/>
            <person name="Serra M."/>
            <person name="Gomez A."/>
        </authorList>
    </citation>
    <scope>NUCLEOTIDE SEQUENCE [LARGE SCALE GENOMIC DNA]</scope>
    <source>
        <strain evidence="1">HYR1</strain>
    </source>
</reference>
<proteinExistence type="predicted"/>
<organism evidence="1 2">
    <name type="scientific">Brachionus plicatilis</name>
    <name type="common">Marine rotifer</name>
    <name type="synonym">Brachionus muelleri</name>
    <dbReference type="NCBI Taxonomy" id="10195"/>
    <lineage>
        <taxon>Eukaryota</taxon>
        <taxon>Metazoa</taxon>
        <taxon>Spiralia</taxon>
        <taxon>Gnathifera</taxon>
        <taxon>Rotifera</taxon>
        <taxon>Eurotatoria</taxon>
        <taxon>Monogononta</taxon>
        <taxon>Pseudotrocha</taxon>
        <taxon>Ploima</taxon>
        <taxon>Brachionidae</taxon>
        <taxon>Brachionus</taxon>
    </lineage>
</organism>
<gene>
    <name evidence="1" type="ORF">BpHYR1_043407</name>
</gene>
<accession>A0A3M7SP09</accession>
<name>A0A3M7SP09_BRAPC</name>
<sequence length="71" mass="8242">MGLPQRSKKNGIVNFGTKTKYKKCRSLSSERPKHVLLTKFCKIKFLTLVKNYHLVYSGFGFCIKDSLEEKQ</sequence>
<protein>
    <submittedName>
        <fullName evidence="1">Uncharacterized protein</fullName>
    </submittedName>
</protein>
<evidence type="ECO:0000313" key="1">
    <source>
        <dbReference type="EMBL" id="RNA37350.1"/>
    </source>
</evidence>
<keyword evidence="2" id="KW-1185">Reference proteome</keyword>